<dbReference type="InterPro" id="IPR016039">
    <property type="entry name" value="Thiolase-like"/>
</dbReference>
<comment type="caution">
    <text evidence="7">The sequence shown here is derived from an EMBL/GenBank/DDBJ whole genome shotgun (WGS) entry which is preliminary data.</text>
</comment>
<evidence type="ECO:0000313" key="8">
    <source>
        <dbReference type="Proteomes" id="UP001501237"/>
    </source>
</evidence>
<dbReference type="EMBL" id="BAAAUV010000009">
    <property type="protein sequence ID" value="GAA3217197.1"/>
    <property type="molecule type" value="Genomic_DNA"/>
</dbReference>
<dbReference type="PANTHER" id="PTHR43853">
    <property type="entry name" value="3-KETOACYL-COA THIOLASE, PEROXISOMAL"/>
    <property type="match status" value="1"/>
</dbReference>
<dbReference type="InterPro" id="IPR050215">
    <property type="entry name" value="Thiolase-like_sf_Thiolase"/>
</dbReference>
<dbReference type="PANTHER" id="PTHR43853:SF2">
    <property type="entry name" value="3-OXOADIPYL-COA_3-OXO-5,6-DEHYDROSUBERYL-COA THIOLASE"/>
    <property type="match status" value="1"/>
</dbReference>
<protein>
    <submittedName>
        <fullName evidence="7">Thiolase family protein</fullName>
    </submittedName>
</protein>
<dbReference type="Gene3D" id="3.40.47.10">
    <property type="match status" value="2"/>
</dbReference>
<name>A0ABP6QB72_9ACTN</name>
<evidence type="ECO:0000259" key="6">
    <source>
        <dbReference type="Pfam" id="PF02803"/>
    </source>
</evidence>
<evidence type="ECO:0000256" key="4">
    <source>
        <dbReference type="RuleBase" id="RU003557"/>
    </source>
</evidence>
<keyword evidence="3 4" id="KW-0012">Acyltransferase</keyword>
<evidence type="ECO:0000256" key="3">
    <source>
        <dbReference type="ARBA" id="ARBA00023315"/>
    </source>
</evidence>
<dbReference type="InterPro" id="IPR020613">
    <property type="entry name" value="Thiolase_CS"/>
</dbReference>
<dbReference type="InterPro" id="IPR020617">
    <property type="entry name" value="Thiolase_C"/>
</dbReference>
<dbReference type="NCBIfam" id="TIGR01930">
    <property type="entry name" value="AcCoA-C-Actrans"/>
    <property type="match status" value="1"/>
</dbReference>
<evidence type="ECO:0000256" key="1">
    <source>
        <dbReference type="ARBA" id="ARBA00010982"/>
    </source>
</evidence>
<proteinExistence type="inferred from homology"/>
<dbReference type="Proteomes" id="UP001501237">
    <property type="component" value="Unassembled WGS sequence"/>
</dbReference>
<dbReference type="Pfam" id="PF00108">
    <property type="entry name" value="Thiolase_N"/>
    <property type="match status" value="1"/>
</dbReference>
<keyword evidence="2 4" id="KW-0808">Transferase</keyword>
<feature type="domain" description="Thiolase N-terminal" evidence="5">
    <location>
        <begin position="8"/>
        <end position="261"/>
    </location>
</feature>
<sequence>MPRIARDVVFVDGVRTPFGKAGPKGLYAETRADDLVVRAIRELVRRNPGLPPERVDEVSIAATTQIGDQGLTIGRSAAVLAGLPKSVPGFAIDRMCAGAMTAVTTTASGIAFGAYDAVIAGGVEHMGRHPMGEGVDPNPRFLADKLVDPSALVMGLTAENLHDRYPEVTKERCDAYAVRSQEKLAAAYAAGKVQPDLVPTAVRSAEKGYGLATEDEPPRPGTTLESLASLKTPFRAAGNITAGNAAGLNDGATACLLVAEDVAAELGLTARMRLVDYSFVGVEPEVMGIGPVPATEKLLARNGLSIEDIGLFEINEAFAVQVLAFLDHFKIDQDDPRVNPWGGAIAVGHPLASSGVRLMNQLSRHFEERTDVRYGLTTMCVGMGMGGTVLWENVNWEGAQK</sequence>
<dbReference type="Pfam" id="PF02803">
    <property type="entry name" value="Thiolase_C"/>
    <property type="match status" value="1"/>
</dbReference>
<feature type="domain" description="Thiolase C-terminal" evidence="6">
    <location>
        <begin position="270"/>
        <end position="390"/>
    </location>
</feature>
<dbReference type="PROSITE" id="PS00737">
    <property type="entry name" value="THIOLASE_2"/>
    <property type="match status" value="1"/>
</dbReference>
<comment type="similarity">
    <text evidence="1 4">Belongs to the thiolase-like superfamily. Thiolase family.</text>
</comment>
<organism evidence="7 8">
    <name type="scientific">Actinocorallia longicatena</name>
    <dbReference type="NCBI Taxonomy" id="111803"/>
    <lineage>
        <taxon>Bacteria</taxon>
        <taxon>Bacillati</taxon>
        <taxon>Actinomycetota</taxon>
        <taxon>Actinomycetes</taxon>
        <taxon>Streptosporangiales</taxon>
        <taxon>Thermomonosporaceae</taxon>
        <taxon>Actinocorallia</taxon>
    </lineage>
</organism>
<keyword evidence="8" id="KW-1185">Reference proteome</keyword>
<dbReference type="RefSeq" id="WP_344830300.1">
    <property type="nucleotide sequence ID" value="NZ_BAAAUV010000009.1"/>
</dbReference>
<evidence type="ECO:0000259" key="5">
    <source>
        <dbReference type="Pfam" id="PF00108"/>
    </source>
</evidence>
<dbReference type="PIRSF" id="PIRSF000429">
    <property type="entry name" value="Ac-CoA_Ac_transf"/>
    <property type="match status" value="1"/>
</dbReference>
<evidence type="ECO:0000256" key="2">
    <source>
        <dbReference type="ARBA" id="ARBA00022679"/>
    </source>
</evidence>
<dbReference type="SUPFAM" id="SSF53901">
    <property type="entry name" value="Thiolase-like"/>
    <property type="match status" value="2"/>
</dbReference>
<reference evidence="8" key="1">
    <citation type="journal article" date="2019" name="Int. J. Syst. Evol. Microbiol.">
        <title>The Global Catalogue of Microorganisms (GCM) 10K type strain sequencing project: providing services to taxonomists for standard genome sequencing and annotation.</title>
        <authorList>
            <consortium name="The Broad Institute Genomics Platform"/>
            <consortium name="The Broad Institute Genome Sequencing Center for Infectious Disease"/>
            <person name="Wu L."/>
            <person name="Ma J."/>
        </authorList>
    </citation>
    <scope>NUCLEOTIDE SEQUENCE [LARGE SCALE GENOMIC DNA]</scope>
    <source>
        <strain evidence="8">JCM 9377</strain>
    </source>
</reference>
<dbReference type="InterPro" id="IPR002155">
    <property type="entry name" value="Thiolase"/>
</dbReference>
<dbReference type="InterPro" id="IPR020616">
    <property type="entry name" value="Thiolase_N"/>
</dbReference>
<dbReference type="CDD" id="cd00751">
    <property type="entry name" value="thiolase"/>
    <property type="match status" value="1"/>
</dbReference>
<accession>A0ABP6QB72</accession>
<gene>
    <name evidence="7" type="ORF">GCM10010468_39770</name>
</gene>
<evidence type="ECO:0000313" key="7">
    <source>
        <dbReference type="EMBL" id="GAA3217197.1"/>
    </source>
</evidence>